<proteinExistence type="predicted"/>
<dbReference type="InterPro" id="IPR027417">
    <property type="entry name" value="P-loop_NTPase"/>
</dbReference>
<dbReference type="EMBL" id="SGXC01000002">
    <property type="protein sequence ID" value="RZS81222.1"/>
    <property type="molecule type" value="Genomic_DNA"/>
</dbReference>
<comment type="caution">
    <text evidence="1">The sequence shown here is derived from an EMBL/GenBank/DDBJ whole genome shotgun (WGS) entry which is preliminary data.</text>
</comment>
<evidence type="ECO:0000313" key="1">
    <source>
        <dbReference type="EMBL" id="RZS81222.1"/>
    </source>
</evidence>
<protein>
    <submittedName>
        <fullName evidence="1">Guanylate kinase</fullName>
    </submittedName>
</protein>
<dbReference type="RefSeq" id="WP_130358834.1">
    <property type="nucleotide sequence ID" value="NZ_SGXC01000002.1"/>
</dbReference>
<keyword evidence="1" id="KW-0418">Kinase</keyword>
<sequence>MKILLLLSGPSAVGKTTISSALQDAYRFSKVSTSTHLKSVALEKGLIPSKSTLQELGDELDKQTDFAWVANDVATPAFANAVGNERWLLDSVRKRRQVEIFRERYGDAVFHLHLYAPENVLRERYEARARAGTSDEEITPYEQAITHPNEMAARCLREIADKSFDTNSASSKLVIEAIIEECKKRRSHA</sequence>
<dbReference type="SUPFAM" id="SSF52540">
    <property type="entry name" value="P-loop containing nucleoside triphosphate hydrolases"/>
    <property type="match status" value="1"/>
</dbReference>
<accession>A0A4Q7NDS6</accession>
<keyword evidence="1" id="KW-0808">Transferase</keyword>
<dbReference type="Proteomes" id="UP000292445">
    <property type="component" value="Unassembled WGS sequence"/>
</dbReference>
<dbReference type="GO" id="GO:0016301">
    <property type="term" value="F:kinase activity"/>
    <property type="evidence" value="ECO:0007669"/>
    <property type="project" value="UniProtKB-KW"/>
</dbReference>
<organism evidence="1 2">
    <name type="scientific">Pigmentiphaga kullae</name>
    <dbReference type="NCBI Taxonomy" id="151784"/>
    <lineage>
        <taxon>Bacteria</taxon>
        <taxon>Pseudomonadati</taxon>
        <taxon>Pseudomonadota</taxon>
        <taxon>Betaproteobacteria</taxon>
        <taxon>Burkholderiales</taxon>
        <taxon>Alcaligenaceae</taxon>
        <taxon>Pigmentiphaga</taxon>
    </lineage>
</organism>
<dbReference type="OrthoDB" id="9099023at2"/>
<dbReference type="Pfam" id="PF13238">
    <property type="entry name" value="AAA_18"/>
    <property type="match status" value="1"/>
</dbReference>
<keyword evidence="2" id="KW-1185">Reference proteome</keyword>
<dbReference type="PANTHER" id="PTHR41930">
    <property type="entry name" value="UPF0200 PROTEIN MJ1399"/>
    <property type="match status" value="1"/>
</dbReference>
<dbReference type="AlphaFoldDB" id="A0A4Q7NDS6"/>
<dbReference type="Gene3D" id="3.40.50.300">
    <property type="entry name" value="P-loop containing nucleotide triphosphate hydrolases"/>
    <property type="match status" value="1"/>
</dbReference>
<gene>
    <name evidence="1" type="ORF">EV675_3845</name>
</gene>
<evidence type="ECO:0000313" key="2">
    <source>
        <dbReference type="Proteomes" id="UP000292445"/>
    </source>
</evidence>
<name>A0A4Q7NDS6_9BURK</name>
<dbReference type="PANTHER" id="PTHR41930:SF1">
    <property type="entry name" value="DEPHOSPHO-COA KINASE"/>
    <property type="match status" value="1"/>
</dbReference>
<reference evidence="1 2" key="1">
    <citation type="submission" date="2019-02" db="EMBL/GenBank/DDBJ databases">
        <title>Genomic Encyclopedia of Type Strains, Phase IV (KMG-IV): sequencing the most valuable type-strain genomes for metagenomic binning, comparative biology and taxonomic classification.</title>
        <authorList>
            <person name="Goeker M."/>
        </authorList>
    </citation>
    <scope>NUCLEOTIDE SEQUENCE [LARGE SCALE GENOMIC DNA]</scope>
    <source>
        <strain evidence="1 2">K24</strain>
    </source>
</reference>